<reference evidence="3" key="1">
    <citation type="journal article" date="2019" name="Int. J. Syst. Evol. Microbiol.">
        <title>The Global Catalogue of Microorganisms (GCM) 10K type strain sequencing project: providing services to taxonomists for standard genome sequencing and annotation.</title>
        <authorList>
            <consortium name="The Broad Institute Genomics Platform"/>
            <consortium name="The Broad Institute Genome Sequencing Center for Infectious Disease"/>
            <person name="Wu L."/>
            <person name="Ma J."/>
        </authorList>
    </citation>
    <scope>NUCLEOTIDE SEQUENCE [LARGE SCALE GENOMIC DNA]</scope>
    <source>
        <strain evidence="3">CCUG 36916</strain>
    </source>
</reference>
<dbReference type="RefSeq" id="WP_009865607.1">
    <property type="nucleotide sequence ID" value="NZ_JBHSTT010000016.1"/>
</dbReference>
<feature type="region of interest" description="Disordered" evidence="1">
    <location>
        <begin position="20"/>
        <end position="58"/>
    </location>
</feature>
<evidence type="ECO:0000313" key="3">
    <source>
        <dbReference type="Proteomes" id="UP001596237"/>
    </source>
</evidence>
<organism evidence="2 3">
    <name type="scientific">Methylorubrum zatmanii</name>
    <dbReference type="NCBI Taxonomy" id="29429"/>
    <lineage>
        <taxon>Bacteria</taxon>
        <taxon>Pseudomonadati</taxon>
        <taxon>Pseudomonadota</taxon>
        <taxon>Alphaproteobacteria</taxon>
        <taxon>Hyphomicrobiales</taxon>
        <taxon>Methylobacteriaceae</taxon>
        <taxon>Methylorubrum</taxon>
    </lineage>
</organism>
<evidence type="ECO:0000256" key="1">
    <source>
        <dbReference type="SAM" id="MobiDB-lite"/>
    </source>
</evidence>
<feature type="compositionally biased region" description="Basic and acidic residues" evidence="1">
    <location>
        <begin position="38"/>
        <end position="50"/>
    </location>
</feature>
<proteinExistence type="predicted"/>
<evidence type="ECO:0000313" key="2">
    <source>
        <dbReference type="EMBL" id="MFC6388710.1"/>
    </source>
</evidence>
<feature type="compositionally biased region" description="Acidic residues" evidence="1">
    <location>
        <begin position="20"/>
        <end position="29"/>
    </location>
</feature>
<comment type="caution">
    <text evidence="2">The sequence shown here is derived from an EMBL/GenBank/DDBJ whole genome shotgun (WGS) entry which is preliminary data.</text>
</comment>
<protein>
    <submittedName>
        <fullName evidence="2">Uncharacterized protein</fullName>
    </submittedName>
</protein>
<keyword evidence="3" id="KW-1185">Reference proteome</keyword>
<dbReference type="Proteomes" id="UP001596237">
    <property type="component" value="Unassembled WGS sequence"/>
</dbReference>
<name>A0ABW1WKY8_9HYPH</name>
<gene>
    <name evidence="2" type="ORF">ACFQDP_05000</name>
</gene>
<accession>A0ABW1WKY8</accession>
<sequence>MYDETSHLLAGLIEQMPEDVYLDDAEPESAPETGSARSARERRDAADRKRAERARRKAAGIPEPALVDRAIATALADLSCRGGFRARAREQKGFEGIAYGLADLIGQAMEELVERRGVKQRQAKKALTTRLGLIRQA</sequence>
<dbReference type="EMBL" id="JBHSTT010000016">
    <property type="protein sequence ID" value="MFC6388710.1"/>
    <property type="molecule type" value="Genomic_DNA"/>
</dbReference>